<dbReference type="OrthoDB" id="5688775at2"/>
<name>A0A1T0AV43_9PAST</name>
<dbReference type="STRING" id="734.B0187_01355"/>
<dbReference type="EMBL" id="MUYA01000002">
    <property type="protein sequence ID" value="OOS00579.1"/>
    <property type="molecule type" value="Genomic_DNA"/>
</dbReference>
<reference evidence="2 3" key="1">
    <citation type="submission" date="2017-02" db="EMBL/GenBank/DDBJ databases">
        <title>Draft genome sequence of Haemophilus paracuniculus CCUG 43573 type strain.</title>
        <authorList>
            <person name="Engstrom-Jakobsson H."/>
            <person name="Salva-Serra F."/>
            <person name="Thorell K."/>
            <person name="Gonzales-Siles L."/>
            <person name="Karlsson R."/>
            <person name="Boulund F."/>
            <person name="Engstrand L."/>
            <person name="Kristiansson E."/>
            <person name="Moore E."/>
        </authorList>
    </citation>
    <scope>NUCLEOTIDE SEQUENCE [LARGE SCALE GENOMIC DNA]</scope>
    <source>
        <strain evidence="2 3">CCUG 43573</strain>
    </source>
</reference>
<dbReference type="PROSITE" id="PS51257">
    <property type="entry name" value="PROKAR_LIPOPROTEIN"/>
    <property type="match status" value="1"/>
</dbReference>
<gene>
    <name evidence="2" type="ORF">B0187_01355</name>
</gene>
<feature type="chain" id="PRO_5012006779" description="Lipoprotein" evidence="1">
    <location>
        <begin position="23"/>
        <end position="106"/>
    </location>
</feature>
<evidence type="ECO:0000313" key="2">
    <source>
        <dbReference type="EMBL" id="OOS00579.1"/>
    </source>
</evidence>
<feature type="signal peptide" evidence="1">
    <location>
        <begin position="1"/>
        <end position="22"/>
    </location>
</feature>
<protein>
    <recommendedName>
        <fullName evidence="4">Lipoprotein</fullName>
    </recommendedName>
</protein>
<evidence type="ECO:0008006" key="4">
    <source>
        <dbReference type="Google" id="ProtNLM"/>
    </source>
</evidence>
<sequence length="106" mass="12041">MFKFVFLMVTSALLLGCSSATSQVSTAQKHNPIIDTATQTKRINTTQCLDADDWYLDGFRVGKSFKAQKTAMYAQRVKFCQPTLKKGALKQFKQHWENGYRVGIKK</sequence>
<keyword evidence="1" id="KW-0732">Signal</keyword>
<dbReference type="Proteomes" id="UP000190867">
    <property type="component" value="Unassembled WGS sequence"/>
</dbReference>
<dbReference type="AlphaFoldDB" id="A0A1T0AV43"/>
<organism evidence="2 3">
    <name type="scientific">Haemophilus paracuniculus</name>
    <dbReference type="NCBI Taxonomy" id="734"/>
    <lineage>
        <taxon>Bacteria</taxon>
        <taxon>Pseudomonadati</taxon>
        <taxon>Pseudomonadota</taxon>
        <taxon>Gammaproteobacteria</taxon>
        <taxon>Pasteurellales</taxon>
        <taxon>Pasteurellaceae</taxon>
        <taxon>Haemophilus</taxon>
    </lineage>
</organism>
<evidence type="ECO:0000313" key="3">
    <source>
        <dbReference type="Proteomes" id="UP000190867"/>
    </source>
</evidence>
<evidence type="ECO:0000256" key="1">
    <source>
        <dbReference type="SAM" id="SignalP"/>
    </source>
</evidence>
<proteinExistence type="predicted"/>
<keyword evidence="3" id="KW-1185">Reference proteome</keyword>
<dbReference type="RefSeq" id="WP_078236072.1">
    <property type="nucleotide sequence ID" value="NZ_MUYA01000002.1"/>
</dbReference>
<comment type="caution">
    <text evidence="2">The sequence shown here is derived from an EMBL/GenBank/DDBJ whole genome shotgun (WGS) entry which is preliminary data.</text>
</comment>
<accession>A0A1T0AV43</accession>